<dbReference type="AlphaFoldDB" id="A0A080MCN9"/>
<keyword evidence="2" id="KW-1185">Reference proteome</keyword>
<comment type="caution">
    <text evidence="1">The sequence shown here is derived from an EMBL/GenBank/DDBJ whole genome shotgun (WGS) entry which is preliminary data.</text>
</comment>
<dbReference type="EMBL" id="JDST02000112">
    <property type="protein sequence ID" value="KFB74944.1"/>
    <property type="molecule type" value="Genomic_DNA"/>
</dbReference>
<dbReference type="Proteomes" id="UP000021315">
    <property type="component" value="Unassembled WGS sequence"/>
</dbReference>
<evidence type="ECO:0000313" key="2">
    <source>
        <dbReference type="Proteomes" id="UP000021315"/>
    </source>
</evidence>
<proteinExistence type="predicted"/>
<sequence length="161" mass="17297">MAKMDLSSVFSKTPKGIEEISTRASHLPFRMRAMLIMVDGQRTGNQLLAFGASATEGAKQLAALLDGGFVQVQAPVHKTAEAVVRPSPADREDISLAKSYTVRALQELLGSQADALIAEVKQAKTAADLRQKVGKLRAALRAAPDQKKAKQFLVKLAMVLD</sequence>
<gene>
    <name evidence="1" type="ORF">AW06_004046</name>
</gene>
<name>A0A080MCN9_9PROT</name>
<reference evidence="1" key="1">
    <citation type="submission" date="2014-02" db="EMBL/GenBank/DDBJ databases">
        <title>Expanding our view of genomic diversity in Candidatus Accumulibacter clades.</title>
        <authorList>
            <person name="Skennerton C.T."/>
            <person name="Barr J.J."/>
            <person name="Slater F.R."/>
            <person name="Bond P.L."/>
            <person name="Tyson G.W."/>
        </authorList>
    </citation>
    <scope>NUCLEOTIDE SEQUENCE [LARGE SCALE GENOMIC DNA]</scope>
</reference>
<organism evidence="1 2">
    <name type="scientific">Candidatus Accumulibacter cognatus</name>
    <dbReference type="NCBI Taxonomy" id="2954383"/>
    <lineage>
        <taxon>Bacteria</taxon>
        <taxon>Pseudomonadati</taxon>
        <taxon>Pseudomonadota</taxon>
        <taxon>Betaproteobacteria</taxon>
        <taxon>Candidatus Accumulibacter</taxon>
    </lineage>
</organism>
<protein>
    <submittedName>
        <fullName evidence="1">Uncharacterized protein</fullName>
    </submittedName>
</protein>
<evidence type="ECO:0000313" key="1">
    <source>
        <dbReference type="EMBL" id="KFB74944.1"/>
    </source>
</evidence>
<accession>A0A080MCN9</accession>